<accession>A0A7R9ATJ8</accession>
<dbReference type="GO" id="GO:0016491">
    <property type="term" value="F:oxidoreductase activity"/>
    <property type="evidence" value="ECO:0007669"/>
    <property type="project" value="TreeGrafter"/>
</dbReference>
<evidence type="ECO:0000256" key="2">
    <source>
        <dbReference type="ARBA" id="ARBA00022729"/>
    </source>
</evidence>
<dbReference type="InterPro" id="IPR039992">
    <property type="entry name" value="Sep15_SelM"/>
</dbReference>
<evidence type="ECO:0000256" key="1">
    <source>
        <dbReference type="ARBA" id="ARBA00005742"/>
    </source>
</evidence>
<dbReference type="AlphaFoldDB" id="A0A7R9ATJ8"/>
<dbReference type="EMBL" id="OC001540">
    <property type="protein sequence ID" value="CAD7260156.1"/>
    <property type="molecule type" value="Genomic_DNA"/>
</dbReference>
<dbReference type="Pfam" id="PF08806">
    <property type="entry name" value="Sep15_SelM"/>
    <property type="match status" value="1"/>
</dbReference>
<dbReference type="InterPro" id="IPR014912">
    <property type="entry name" value="Sep15_SelM_dom"/>
</dbReference>
<name>A0A7R9ATJ8_TIMSH</name>
<evidence type="ECO:0000259" key="5">
    <source>
        <dbReference type="Pfam" id="PF08806"/>
    </source>
</evidence>
<dbReference type="Gene3D" id="3.40.30.50">
    <property type="entry name" value="Sep15/SelM thioredoxin-like domain, active-site redox motif"/>
    <property type="match status" value="1"/>
</dbReference>
<feature type="domain" description="Selenoprotein F/M" evidence="5">
    <location>
        <begin position="168"/>
        <end position="238"/>
    </location>
</feature>
<dbReference type="SUPFAM" id="SSF52833">
    <property type="entry name" value="Thioredoxin-like"/>
    <property type="match status" value="1"/>
</dbReference>
<dbReference type="GO" id="GO:0005788">
    <property type="term" value="C:endoplasmic reticulum lumen"/>
    <property type="evidence" value="ECO:0007669"/>
    <property type="project" value="TreeGrafter"/>
</dbReference>
<comment type="similarity">
    <text evidence="1">Belongs to the selenoprotein M/F family.</text>
</comment>
<dbReference type="PANTHER" id="PTHR13077">
    <property type="entry name" value="SELENOPROTEIN F"/>
    <property type="match status" value="1"/>
</dbReference>
<gene>
    <name evidence="6" type="ORF">TSIB3V08_LOCUS4340</name>
</gene>
<organism evidence="6">
    <name type="scientific">Timema shepardi</name>
    <name type="common">Walking stick</name>
    <dbReference type="NCBI Taxonomy" id="629360"/>
    <lineage>
        <taxon>Eukaryota</taxon>
        <taxon>Metazoa</taxon>
        <taxon>Ecdysozoa</taxon>
        <taxon>Arthropoda</taxon>
        <taxon>Hexapoda</taxon>
        <taxon>Insecta</taxon>
        <taxon>Pterygota</taxon>
        <taxon>Neoptera</taxon>
        <taxon>Polyneoptera</taxon>
        <taxon>Phasmatodea</taxon>
        <taxon>Timematodea</taxon>
        <taxon>Timematoidea</taxon>
        <taxon>Timematidae</taxon>
        <taxon>Timema</taxon>
    </lineage>
</organism>
<protein>
    <recommendedName>
        <fullName evidence="4">Selenoprotein M</fullName>
    </recommendedName>
</protein>
<evidence type="ECO:0000313" key="6">
    <source>
        <dbReference type="EMBL" id="CAD7260156.1"/>
    </source>
</evidence>
<evidence type="ECO:0000256" key="4">
    <source>
        <dbReference type="ARBA" id="ARBA00040773"/>
    </source>
</evidence>
<reference evidence="6" key="1">
    <citation type="submission" date="2020-11" db="EMBL/GenBank/DDBJ databases">
        <authorList>
            <person name="Tran Van P."/>
        </authorList>
    </citation>
    <scope>NUCLEOTIDE SEQUENCE</scope>
</reference>
<keyword evidence="3" id="KW-0712">Selenocysteine</keyword>
<proteinExistence type="inferred from homology"/>
<dbReference type="InterPro" id="IPR036249">
    <property type="entry name" value="Thioredoxin-like_sf"/>
</dbReference>
<sequence length="254" mass="28123">MQWPRSEPIERGVLFGANYSGESVTDSSENMDCGAVQAVEGVVGTACAGAKDGYKGRLNIYGDSIYDDEDEYPYAPWLGSNCVDTGFMFIRPKVGIPIVLLCTCYHTAISPMASLVLTDSSQLTSESQHLDDAVVMTEKESDLKNALSRLSVVTDRMDLRINVSIIKSCRACRLNRLPEVKAFIFGDVPSYENVVFKPIPGASPELILLDENEKELERLDLAPLNREECNSLLSKYGFQKKGSDVESNRIRDDF</sequence>
<evidence type="ECO:0000256" key="3">
    <source>
        <dbReference type="ARBA" id="ARBA00022933"/>
    </source>
</evidence>
<dbReference type="PANTHER" id="PTHR13077:SF7">
    <property type="entry name" value="SELENOPROTEIN M"/>
    <property type="match status" value="1"/>
</dbReference>
<dbReference type="InterPro" id="IPR038219">
    <property type="entry name" value="Sep15/SelM_sf"/>
</dbReference>
<keyword evidence="2" id="KW-0732">Signal</keyword>